<dbReference type="AlphaFoldDB" id="A0AAW0GYG3"/>
<organism evidence="2 3">
    <name type="scientific">Cerrena zonata</name>
    <dbReference type="NCBI Taxonomy" id="2478898"/>
    <lineage>
        <taxon>Eukaryota</taxon>
        <taxon>Fungi</taxon>
        <taxon>Dikarya</taxon>
        <taxon>Basidiomycota</taxon>
        <taxon>Agaricomycotina</taxon>
        <taxon>Agaricomycetes</taxon>
        <taxon>Polyporales</taxon>
        <taxon>Cerrenaceae</taxon>
        <taxon>Cerrena</taxon>
    </lineage>
</organism>
<keyword evidence="1" id="KW-1133">Transmembrane helix</keyword>
<keyword evidence="1" id="KW-0472">Membrane</keyword>
<comment type="caution">
    <text evidence="2">The sequence shown here is derived from an EMBL/GenBank/DDBJ whole genome shotgun (WGS) entry which is preliminary data.</text>
</comment>
<keyword evidence="1" id="KW-0812">Transmembrane</keyword>
<accession>A0AAW0GYG3</accession>
<proteinExistence type="predicted"/>
<evidence type="ECO:0000256" key="1">
    <source>
        <dbReference type="SAM" id="Phobius"/>
    </source>
</evidence>
<reference evidence="2 3" key="1">
    <citation type="submission" date="2022-09" db="EMBL/GenBank/DDBJ databases">
        <authorList>
            <person name="Palmer J.M."/>
        </authorList>
    </citation>
    <scope>NUCLEOTIDE SEQUENCE [LARGE SCALE GENOMIC DNA]</scope>
    <source>
        <strain evidence="2 3">DSM 7382</strain>
    </source>
</reference>
<dbReference type="EMBL" id="JASBNA010000002">
    <property type="protein sequence ID" value="KAK7694960.1"/>
    <property type="molecule type" value="Genomic_DNA"/>
</dbReference>
<sequence length="213" mass="24275">MPPKRLSVSLNPLWYHYVAAATLGLGMLLGLFRYYVVDRLDPIHCNSLLTKGRWLDHAFKNWQPDGCMMYNYQQKDIPTCMGSKPIIFIGDSVTRQLFFQTAHIVDPNLPSAPPDDEHKHSDHILTASSGAKLTFSGILSSTRLQPRSMFNRPVSVGRRRTSDLLYWSWGRGCGTFVMQILEVFLRGSSRLSLLSKLFRIRNVNQQTQLSSSR</sequence>
<evidence type="ECO:0000313" key="2">
    <source>
        <dbReference type="EMBL" id="KAK7694960.1"/>
    </source>
</evidence>
<feature type="transmembrane region" description="Helical" evidence="1">
    <location>
        <begin position="14"/>
        <end position="36"/>
    </location>
</feature>
<name>A0AAW0GYG3_9APHY</name>
<evidence type="ECO:0000313" key="3">
    <source>
        <dbReference type="Proteomes" id="UP001385951"/>
    </source>
</evidence>
<protein>
    <submittedName>
        <fullName evidence="2">Uncharacterized protein</fullName>
    </submittedName>
</protein>
<gene>
    <name evidence="2" type="ORF">QCA50_002148</name>
</gene>
<dbReference type="Proteomes" id="UP001385951">
    <property type="component" value="Unassembled WGS sequence"/>
</dbReference>
<keyword evidence="3" id="KW-1185">Reference proteome</keyword>